<dbReference type="InterPro" id="IPR015324">
    <property type="entry name" value="Ribosomal_Rsm22-like"/>
</dbReference>
<name>A0A292PMN0_9PEZI</name>
<dbReference type="PANTHER" id="PTHR13184">
    <property type="entry name" value="37S RIBOSOMAL PROTEIN S22"/>
    <property type="match status" value="1"/>
</dbReference>
<dbReference type="PANTHER" id="PTHR13184:SF5">
    <property type="entry name" value="METHYLTRANSFERASE-LIKE PROTEIN 17, MITOCHONDRIAL"/>
    <property type="match status" value="1"/>
</dbReference>
<evidence type="ECO:0000256" key="4">
    <source>
        <dbReference type="ARBA" id="ARBA00023004"/>
    </source>
</evidence>
<dbReference type="InterPro" id="IPR052571">
    <property type="entry name" value="Mt_RNA_Methyltransferase"/>
</dbReference>
<evidence type="ECO:0000313" key="9">
    <source>
        <dbReference type="Proteomes" id="UP001412239"/>
    </source>
</evidence>
<comment type="subcellular location">
    <subcellularLocation>
        <location evidence="1">Mitochondrion</location>
    </subcellularLocation>
</comment>
<evidence type="ECO:0000256" key="2">
    <source>
        <dbReference type="ARBA" id="ARBA00022723"/>
    </source>
</evidence>
<evidence type="ECO:0000256" key="7">
    <source>
        <dbReference type="ARBA" id="ARBA00045681"/>
    </source>
</evidence>
<dbReference type="GO" id="GO:0006412">
    <property type="term" value="P:translation"/>
    <property type="evidence" value="ECO:0007669"/>
    <property type="project" value="InterPro"/>
</dbReference>
<comment type="function">
    <text evidence="7">Mitochondrial ribosome (mitoribosome) assembly factor. Binds at the interface of the head and body domains of the mitochondrial small ribosomal subunit (mt-SSU), occluding the mRNA channel and preventing compaction of the head domain towards the body. Probable inactive methyltransferase: retains the characteristic folding and ability to bind S-adenosyl-L-methionine, but it probably lost its methyltransferase activity.</text>
</comment>
<keyword evidence="9" id="KW-1185">Reference proteome</keyword>
<reference evidence="8" key="1">
    <citation type="submission" date="2015-10" db="EMBL/GenBank/DDBJ databases">
        <authorList>
            <person name="Regsiter A."/>
            <person name="william w."/>
        </authorList>
    </citation>
    <scope>NUCLEOTIDE SEQUENCE</scope>
    <source>
        <strain evidence="8">Montdore</strain>
    </source>
</reference>
<dbReference type="AlphaFoldDB" id="A0A292PMN0"/>
<dbReference type="GO" id="GO:0051536">
    <property type="term" value="F:iron-sulfur cluster binding"/>
    <property type="evidence" value="ECO:0007669"/>
    <property type="project" value="UniProtKB-KW"/>
</dbReference>
<dbReference type="GO" id="GO:0008168">
    <property type="term" value="F:methyltransferase activity"/>
    <property type="evidence" value="ECO:0007669"/>
    <property type="project" value="InterPro"/>
</dbReference>
<feature type="non-terminal residue" evidence="8">
    <location>
        <position position="63"/>
    </location>
</feature>
<accession>A0A292PMN0</accession>
<keyword evidence="5" id="KW-0411">Iron-sulfur</keyword>
<dbReference type="Proteomes" id="UP001412239">
    <property type="component" value="Unassembled WGS sequence"/>
</dbReference>
<keyword evidence="6" id="KW-0496">Mitochondrion</keyword>
<dbReference type="EMBL" id="LN891179">
    <property type="protein sequence ID" value="CUS07737.1"/>
    <property type="molecule type" value="Genomic_DNA"/>
</dbReference>
<gene>
    <name evidence="8" type="ORF">GSTUAT00008145001</name>
</gene>
<dbReference type="GO" id="GO:0046872">
    <property type="term" value="F:metal ion binding"/>
    <property type="evidence" value="ECO:0007669"/>
    <property type="project" value="UniProtKB-KW"/>
</dbReference>
<dbReference type="GO" id="GO:0003735">
    <property type="term" value="F:structural constituent of ribosome"/>
    <property type="evidence" value="ECO:0007669"/>
    <property type="project" value="TreeGrafter"/>
</dbReference>
<evidence type="ECO:0000256" key="1">
    <source>
        <dbReference type="ARBA" id="ARBA00004173"/>
    </source>
</evidence>
<evidence type="ECO:0000256" key="5">
    <source>
        <dbReference type="ARBA" id="ARBA00023014"/>
    </source>
</evidence>
<keyword evidence="2" id="KW-0479">Metal-binding</keyword>
<feature type="non-terminal residue" evidence="8">
    <location>
        <position position="1"/>
    </location>
</feature>
<proteinExistence type="predicted"/>
<sequence>PRIVLPPIKRGSHIILDSCTPTRSIKCWVVPKSLGKLEYRDARKSGRGNLWALGAKARASRNK</sequence>
<dbReference type="GO" id="GO:0005763">
    <property type="term" value="C:mitochondrial small ribosomal subunit"/>
    <property type="evidence" value="ECO:0007669"/>
    <property type="project" value="TreeGrafter"/>
</dbReference>
<organism evidence="8 9">
    <name type="scientific">Tuber aestivum</name>
    <name type="common">summer truffle</name>
    <dbReference type="NCBI Taxonomy" id="59557"/>
    <lineage>
        <taxon>Eukaryota</taxon>
        <taxon>Fungi</taxon>
        <taxon>Dikarya</taxon>
        <taxon>Ascomycota</taxon>
        <taxon>Pezizomycotina</taxon>
        <taxon>Pezizomycetes</taxon>
        <taxon>Pezizales</taxon>
        <taxon>Tuberaceae</taxon>
        <taxon>Tuber</taxon>
    </lineage>
</organism>
<evidence type="ECO:0000256" key="3">
    <source>
        <dbReference type="ARBA" id="ARBA00022946"/>
    </source>
</evidence>
<keyword evidence="4" id="KW-0408">Iron</keyword>
<dbReference type="Pfam" id="PF09243">
    <property type="entry name" value="Rsm22"/>
    <property type="match status" value="1"/>
</dbReference>
<evidence type="ECO:0000256" key="6">
    <source>
        <dbReference type="ARBA" id="ARBA00023128"/>
    </source>
</evidence>
<keyword evidence="3" id="KW-0809">Transit peptide</keyword>
<protein>
    <submittedName>
        <fullName evidence="8">Uncharacterized protein</fullName>
    </submittedName>
</protein>
<evidence type="ECO:0000313" key="8">
    <source>
        <dbReference type="EMBL" id="CUS07737.1"/>
    </source>
</evidence>